<protein>
    <recommendedName>
        <fullName evidence="3">Small CPxCG-related zinc finger protein</fullName>
    </recommendedName>
</protein>
<dbReference type="EMBL" id="JBHSZQ010000020">
    <property type="protein sequence ID" value="MFC7126393.1"/>
    <property type="molecule type" value="Genomic_DNA"/>
</dbReference>
<dbReference type="AlphaFoldDB" id="A0ABD5XBP8"/>
<name>A0ABD5XBP8_9EURY</name>
<proteinExistence type="predicted"/>
<evidence type="ECO:0000313" key="2">
    <source>
        <dbReference type="Proteomes" id="UP001596414"/>
    </source>
</evidence>
<gene>
    <name evidence="1" type="ORF">ACFQJ7_10160</name>
</gene>
<reference evidence="1 2" key="1">
    <citation type="journal article" date="2014" name="Int. J. Syst. Evol. Microbiol.">
        <title>Complete genome sequence of Corynebacterium casei LMG S-19264T (=DSM 44701T), isolated from a smear-ripened cheese.</title>
        <authorList>
            <consortium name="US DOE Joint Genome Institute (JGI-PGF)"/>
            <person name="Walter F."/>
            <person name="Albersmeier A."/>
            <person name="Kalinowski J."/>
            <person name="Ruckert C."/>
        </authorList>
    </citation>
    <scope>NUCLEOTIDE SEQUENCE [LARGE SCALE GENOMIC DNA]</scope>
    <source>
        <strain evidence="1 2">CGMCC 4.7215</strain>
    </source>
</reference>
<evidence type="ECO:0000313" key="1">
    <source>
        <dbReference type="EMBL" id="MFC7126393.1"/>
    </source>
</evidence>
<sequence length="55" mass="6063">MGVFERAKAASGLSEGADETAPYVCLACGAPHEVQYHRCPDCESFDIRCARWVEE</sequence>
<accession>A0ABD5XBP8</accession>
<evidence type="ECO:0008006" key="3">
    <source>
        <dbReference type="Google" id="ProtNLM"/>
    </source>
</evidence>
<organism evidence="1 2">
    <name type="scientific">Halovenus rubra</name>
    <dbReference type="NCBI Taxonomy" id="869890"/>
    <lineage>
        <taxon>Archaea</taxon>
        <taxon>Methanobacteriati</taxon>
        <taxon>Methanobacteriota</taxon>
        <taxon>Stenosarchaea group</taxon>
        <taxon>Halobacteria</taxon>
        <taxon>Halobacteriales</taxon>
        <taxon>Haloarculaceae</taxon>
        <taxon>Halovenus</taxon>
    </lineage>
</organism>
<dbReference type="Proteomes" id="UP001596414">
    <property type="component" value="Unassembled WGS sequence"/>
</dbReference>
<comment type="caution">
    <text evidence="1">The sequence shown here is derived from an EMBL/GenBank/DDBJ whole genome shotgun (WGS) entry which is preliminary data.</text>
</comment>
<dbReference type="RefSeq" id="WP_267635947.1">
    <property type="nucleotide sequence ID" value="NZ_JAODIY010000001.1"/>
</dbReference>